<feature type="region of interest" description="Disordered" evidence="2">
    <location>
        <begin position="273"/>
        <end position="310"/>
    </location>
</feature>
<dbReference type="PROSITE" id="PS51257">
    <property type="entry name" value="PROKAR_LIPOPROTEIN"/>
    <property type="match status" value="1"/>
</dbReference>
<dbReference type="RefSeq" id="WP_036452599.1">
    <property type="nucleotide sequence ID" value="NZ_AWQU01000088.1"/>
</dbReference>
<feature type="compositionally biased region" description="Gly residues" evidence="2">
    <location>
        <begin position="275"/>
        <end position="295"/>
    </location>
</feature>
<feature type="compositionally biased region" description="Low complexity" evidence="2">
    <location>
        <begin position="1195"/>
        <end position="1209"/>
    </location>
</feature>
<proteinExistence type="inferred from homology"/>
<evidence type="ECO:0000256" key="3">
    <source>
        <dbReference type="SAM" id="SignalP"/>
    </source>
</evidence>
<feature type="region of interest" description="Disordered" evidence="2">
    <location>
        <begin position="1182"/>
        <end position="1209"/>
    </location>
</feature>
<accession>A0A084U2S3</accession>
<evidence type="ECO:0000313" key="5">
    <source>
        <dbReference type="Proteomes" id="UP000028523"/>
    </source>
</evidence>
<feature type="signal peptide" evidence="3">
    <location>
        <begin position="1"/>
        <end position="29"/>
    </location>
</feature>
<comment type="caution">
    <text evidence="4">The sequence shown here is derived from an EMBL/GenBank/DDBJ whole genome shotgun (WGS) entry which is preliminary data.</text>
</comment>
<comment type="similarity">
    <text evidence="1">Belongs to the MG307/MG309/MG338 family.</text>
</comment>
<gene>
    <name evidence="4" type="ORF">P271_86</name>
</gene>
<evidence type="ECO:0000313" key="4">
    <source>
        <dbReference type="EMBL" id="KFB07259.1"/>
    </source>
</evidence>
<reference evidence="4 5" key="1">
    <citation type="journal article" date="2014" name="PLoS ONE">
        <title>Reduction of Hydrogen Peroxide Accumulation and Toxicity by a Catalase from Mycoplasma iowae.</title>
        <authorList>
            <person name="Pritchard R.E."/>
            <person name="Prassinos A.J."/>
            <person name="Osborne J.D."/>
            <person name="Raviv Z."/>
            <person name="Balish M.F."/>
        </authorList>
    </citation>
    <scope>NUCLEOTIDE SEQUENCE [LARGE SCALE GENOMIC DNA]</scope>
    <source>
        <strain evidence="4 5">DK-CPA</strain>
    </source>
</reference>
<name>A0A084U2S3_MALIO</name>
<dbReference type="Proteomes" id="UP000028523">
    <property type="component" value="Unassembled WGS sequence"/>
</dbReference>
<feature type="compositionally biased region" description="Low complexity" evidence="2">
    <location>
        <begin position="1253"/>
        <end position="1269"/>
    </location>
</feature>
<keyword evidence="5" id="KW-1185">Reference proteome</keyword>
<dbReference type="Pfam" id="PF12506">
    <property type="entry name" value="DUF3713"/>
    <property type="match status" value="1"/>
</dbReference>
<evidence type="ECO:0000256" key="2">
    <source>
        <dbReference type="SAM" id="MobiDB-lite"/>
    </source>
</evidence>
<keyword evidence="4" id="KW-0449">Lipoprotein</keyword>
<keyword evidence="3" id="KW-0732">Signal</keyword>
<evidence type="ECO:0000256" key="1">
    <source>
        <dbReference type="ARBA" id="ARBA00010828"/>
    </source>
</evidence>
<feature type="region of interest" description="Disordered" evidence="2">
    <location>
        <begin position="1021"/>
        <end position="1045"/>
    </location>
</feature>
<feature type="region of interest" description="Disordered" evidence="2">
    <location>
        <begin position="1249"/>
        <end position="1270"/>
    </location>
</feature>
<dbReference type="EMBL" id="AWQU01000088">
    <property type="protein sequence ID" value="KFB07259.1"/>
    <property type="molecule type" value="Genomic_DNA"/>
</dbReference>
<dbReference type="InterPro" id="IPR022186">
    <property type="entry name" value="DUF3713"/>
</dbReference>
<sequence>MRIKKLNKSKLFSLLGAGLLATSSTLILASCSSNKQELINNSVLTNGLGKFTDSIDLKSMSSSLLKNNSTAQTNFADAAAGFFAYKWVENISKQDTRVKNALNAKKDLVNKTYNDTLKDYKEKYGSDYDIYFQQEFLDKNGGTEESYKQIELNKWAKQYLIDNVFATDVYVKLMKGNSPVTGGSLTTSELKKVFTNGTNGTANAANGETYKFAFQADNDSEYAQKEYASFQQYIYDQWVQFTNPFLINNILWKYGQPPSGSSLSDYYLISTTSGSDGGSGEGGSEGGDTGGGDSSGGETTKQSSSTRLNSNIVTYEEGSEGGEGGEGGTTTPSTSTGSYIYPYFSSSIPTGNNTTSTVKKYQDFVMLAASTNSAGTGQKNGDNTASSINTKVEDSNGLKKNLSQYSDDHTTSLMLVKNATSYSDLSSIQLAAASSFMLYKDVNISNGQPPKDGKQTTKPITNKNGISKTIATSWETTNIDPITDEFIWSNNNTSGGGSGAVSLATSSTNSNNATFTNSSAKVTLSSELVNEIISSKNLSSYRDKTLTSVDGFLASNVNGFIFIRDNDGVRAVSIEGGAYINKATSIEDLKTRAGNVVLFHYMNNLNGNDDTSIGSISIDLKSELLGYLTNNFNYLIFEYAKKMNPTSNGILNTNDKSIPKIDSIFSNANEKTLIENLVKYNFETSISTRRQDYRQKMYDAKSSYSSNFGIDAKKNGLAAPWIYGLKSNSGIYDYELLDTVPTADPYVKSNGSKKTFEDSVKNFTDSLMVQTSSFSGYKYSQYVYSNNQQMNYVLMNADDTSLSTIVRASIYNKNWKNLFNGDGEFKYNGFKNGSTSTLTTKTDATTLNGYVDNALNNYFFSNVFDNLTTGKWLKYNELSKSSSSTEKTTNNQFDVEKLRTYRKNLWLENVKNNNDIDSFNSMLTVYATIDYLAKDNFKEFINYLKTKVALGKDAYITWTNSINESIYMENNPTQSSATTANGTSNLLEQKNLLSAANIKQNIENGYFSGYVGNSLLNGSNSATPPAPSARASAPTTSNNDLKNNTKDSLFNVGSNYYKISNGMLGFDGIQTSDSNSFPTTIQEILFTKPTNYNPDKKGLFYSFKDREGLTKYINNIVSNTQANDLADLIKARTGVDTSDIKNDIYSLKQKKEALLKLVEQKNGTSNGSSIITDEMFKPRDGIQTKEKQSEPSPPSSKVTNSSNTTPTNNLIENTEQASAKVKYAANVIQLNYDDVSSYDKLSQRIMNSNAIGNNTSQNPATTASTTTNNDKQKAADEVIINLLVYAAVNETSLQNYVVSQLSEQNKVDVYDIRLNNGLGFDWVKNWKD</sequence>
<protein>
    <submittedName>
        <fullName evidence="4">Putative lipoprotein</fullName>
    </submittedName>
</protein>
<feature type="chain" id="PRO_5001782869" evidence="3">
    <location>
        <begin position="30"/>
        <end position="1328"/>
    </location>
</feature>
<organism evidence="4 5">
    <name type="scientific">Malacoplasma iowae DK-CPA</name>
    <dbReference type="NCBI Taxonomy" id="1394179"/>
    <lineage>
        <taxon>Bacteria</taxon>
        <taxon>Bacillati</taxon>
        <taxon>Mycoplasmatota</taxon>
        <taxon>Mycoplasmoidales</taxon>
        <taxon>Mycoplasmoidaceae</taxon>
        <taxon>Malacoplasma</taxon>
    </lineage>
</organism>
<feature type="compositionally biased region" description="Polar residues" evidence="2">
    <location>
        <begin position="301"/>
        <end position="310"/>
    </location>
</feature>
<feature type="compositionally biased region" description="Low complexity" evidence="2">
    <location>
        <begin position="1021"/>
        <end position="1039"/>
    </location>
</feature>